<dbReference type="Proteomes" id="UP000202419">
    <property type="component" value="Segment"/>
</dbReference>
<proteinExistence type="predicted"/>
<dbReference type="RefSeq" id="YP_001497727.1">
    <property type="nucleotide sequence ID" value="NC_009898.1"/>
</dbReference>
<keyword evidence="2" id="KW-1185">Reference proteome</keyword>
<reference evidence="1 2" key="1">
    <citation type="journal article" date="2007" name="Virology">
        <title>Sequence and annotation of the 369-kb NY-2A and the 345-kb AR158 viruses that infect Chlorella NC64A.</title>
        <authorList>
            <person name="Fitzgerald L.A."/>
            <person name="Graves M.V."/>
            <person name="Li X."/>
            <person name="Feldblyum T."/>
            <person name="Nierman W.C."/>
            <person name="Van Etten J.L."/>
        </authorList>
    </citation>
    <scope>NUCLEOTIDE SEQUENCE [LARGE SCALE GENOMIC DNA]</scope>
    <source>
        <strain evidence="1 2">NY-2A</strain>
    </source>
</reference>
<evidence type="ECO:0000313" key="2">
    <source>
        <dbReference type="Proteomes" id="UP000202419"/>
    </source>
</evidence>
<evidence type="ECO:0000313" key="1">
    <source>
        <dbReference type="EMBL" id="ABT14930.1"/>
    </source>
</evidence>
<name>A7IX56_PBCVN</name>
<gene>
    <name evidence="1" type="primary">b531L</name>
    <name evidence="1" type="ORF">NY2A_b531L</name>
</gene>
<sequence length="77" mass="9220">MLIWLHQREIFTGTCLELFVRIEIKSATFYYINVIETRAPLLVRNYLDIFNGFVELFHINIHVGFVIRLTVGRYCIR</sequence>
<accession>A7IX56</accession>
<dbReference type="GeneID" id="5659206"/>
<dbReference type="KEGG" id="vg:5659206"/>
<protein>
    <submittedName>
        <fullName evidence="1">Uncharacterized protein b531L</fullName>
    </submittedName>
</protein>
<organismHost>
    <name type="scientific">Chlorella</name>
    <dbReference type="NCBI Taxonomy" id="3071"/>
</organismHost>
<dbReference type="EMBL" id="DQ491002">
    <property type="protein sequence ID" value="ABT14930.1"/>
    <property type="molecule type" value="Genomic_DNA"/>
</dbReference>
<organism evidence="1 2">
    <name type="scientific">Paramecium bursaria Chlorella virus NY2A</name>
    <name type="common">PBCV-NY2A</name>
    <dbReference type="NCBI Taxonomy" id="46021"/>
    <lineage>
        <taxon>Viruses</taxon>
        <taxon>Varidnaviria</taxon>
        <taxon>Bamfordvirae</taxon>
        <taxon>Nucleocytoviricota</taxon>
        <taxon>Megaviricetes</taxon>
        <taxon>Algavirales</taxon>
        <taxon>Phycodnaviridae</taxon>
        <taxon>Chlorovirus</taxon>
        <taxon>Chlorovirus americanus</taxon>
    </lineage>
</organism>